<dbReference type="AlphaFoldDB" id="A0A290QDP3"/>
<keyword evidence="2" id="KW-1185">Reference proteome</keyword>
<dbReference type="Proteomes" id="UP000217265">
    <property type="component" value="Chromosome"/>
</dbReference>
<evidence type="ECO:0000313" key="1">
    <source>
        <dbReference type="EMBL" id="ATC63448.1"/>
    </source>
</evidence>
<dbReference type="KEGG" id="vbh:CMV30_05490"/>
<proteinExistence type="predicted"/>
<protein>
    <submittedName>
        <fullName evidence="1">Uncharacterized protein</fullName>
    </submittedName>
</protein>
<accession>A0A290QDP3</accession>
<name>A0A290QDP3_9BACT</name>
<organism evidence="1 2">
    <name type="scientific">Nibricoccus aquaticus</name>
    <dbReference type="NCBI Taxonomy" id="2576891"/>
    <lineage>
        <taxon>Bacteria</taxon>
        <taxon>Pseudomonadati</taxon>
        <taxon>Verrucomicrobiota</taxon>
        <taxon>Opitutia</taxon>
        <taxon>Opitutales</taxon>
        <taxon>Opitutaceae</taxon>
        <taxon>Nibricoccus</taxon>
    </lineage>
</organism>
<evidence type="ECO:0000313" key="2">
    <source>
        <dbReference type="Proteomes" id="UP000217265"/>
    </source>
</evidence>
<gene>
    <name evidence="1" type="ORF">CMV30_05490</name>
</gene>
<sequence>MARAAFSESPLWSIRDDTVEKMELKTKLIVVSHLLFGSSFREGVAPFQDFSTLVRIRNDVTHWKMDFAEPKYLPPLVQRGIAISHPDSKSGHGDYPWPSKLSTLQGIRWAHNVACQILRALHQLVPAEKQTEFDFLIAGAEEISEQAIEKALAIPHSPIENA</sequence>
<reference evidence="1 2" key="1">
    <citation type="submission" date="2017-09" db="EMBL/GenBank/DDBJ databases">
        <title>Complete genome sequence of Verrucomicrobial strain HZ-65, isolated from freshwater.</title>
        <authorList>
            <person name="Choi A."/>
        </authorList>
    </citation>
    <scope>NUCLEOTIDE SEQUENCE [LARGE SCALE GENOMIC DNA]</scope>
    <source>
        <strain evidence="1 2">HZ-65</strain>
    </source>
</reference>
<dbReference type="EMBL" id="CP023344">
    <property type="protein sequence ID" value="ATC63448.1"/>
    <property type="molecule type" value="Genomic_DNA"/>
</dbReference>